<dbReference type="InterPro" id="IPR041698">
    <property type="entry name" value="Methyltransf_25"/>
</dbReference>
<dbReference type="AlphaFoldDB" id="A0A1H9EVK6"/>
<protein>
    <submittedName>
        <fullName evidence="2">Methyltransferase domain-containing protein</fullName>
    </submittedName>
</protein>
<keyword evidence="2" id="KW-0489">Methyltransferase</keyword>
<keyword evidence="3" id="KW-1185">Reference proteome</keyword>
<dbReference type="Pfam" id="PF13649">
    <property type="entry name" value="Methyltransf_25"/>
    <property type="match status" value="1"/>
</dbReference>
<dbReference type="SUPFAM" id="SSF53335">
    <property type="entry name" value="S-adenosyl-L-methionine-dependent methyltransferases"/>
    <property type="match status" value="1"/>
</dbReference>
<dbReference type="RefSeq" id="WP_092672675.1">
    <property type="nucleotide sequence ID" value="NZ_FOGC01000002.1"/>
</dbReference>
<accession>A0A1H9EVK6</accession>
<dbReference type="GO" id="GO:0008168">
    <property type="term" value="F:methyltransferase activity"/>
    <property type="evidence" value="ECO:0007669"/>
    <property type="project" value="UniProtKB-KW"/>
</dbReference>
<dbReference type="OrthoDB" id="529208at2"/>
<dbReference type="EMBL" id="FOGC01000002">
    <property type="protein sequence ID" value="SEQ29672.1"/>
    <property type="molecule type" value="Genomic_DNA"/>
</dbReference>
<evidence type="ECO:0000313" key="2">
    <source>
        <dbReference type="EMBL" id="SEQ29672.1"/>
    </source>
</evidence>
<dbReference type="CDD" id="cd02440">
    <property type="entry name" value="AdoMet_MTases"/>
    <property type="match status" value="1"/>
</dbReference>
<proteinExistence type="predicted"/>
<sequence length="149" mass="16369">MTHTAHAKRISDQFSPQANAYLTSPVHAAGEELQRLQQWLAPFDNGHILDIGCGAGHASFTASPLVTQVTAYDLSNEMLRVVKETADNRQMTNIDCQQGVSRMKTPAPTVAAIRGLQQAVSGQVQSYFQLQEDGSFSTDTVMFCAQRRR</sequence>
<evidence type="ECO:0000259" key="1">
    <source>
        <dbReference type="Pfam" id="PF13649"/>
    </source>
</evidence>
<evidence type="ECO:0000313" key="3">
    <source>
        <dbReference type="Proteomes" id="UP000242515"/>
    </source>
</evidence>
<name>A0A1H9EVK6_9GAMM</name>
<dbReference type="Gene3D" id="3.40.50.150">
    <property type="entry name" value="Vaccinia Virus protein VP39"/>
    <property type="match status" value="1"/>
</dbReference>
<dbReference type="STRING" id="988801.SAMN05216522_10272"/>
<keyword evidence="2" id="KW-0808">Transferase</keyword>
<dbReference type="Proteomes" id="UP000242515">
    <property type="component" value="Unassembled WGS sequence"/>
</dbReference>
<dbReference type="InterPro" id="IPR029063">
    <property type="entry name" value="SAM-dependent_MTases_sf"/>
</dbReference>
<feature type="domain" description="Methyltransferase" evidence="1">
    <location>
        <begin position="48"/>
        <end position="100"/>
    </location>
</feature>
<gene>
    <name evidence="2" type="ORF">SAMN05216522_10272</name>
</gene>
<organism evidence="2 3">
    <name type="scientific">Rosenbergiella nectarea</name>
    <dbReference type="NCBI Taxonomy" id="988801"/>
    <lineage>
        <taxon>Bacteria</taxon>
        <taxon>Pseudomonadati</taxon>
        <taxon>Pseudomonadota</taxon>
        <taxon>Gammaproteobacteria</taxon>
        <taxon>Enterobacterales</taxon>
        <taxon>Erwiniaceae</taxon>
        <taxon>Rosenbergiella</taxon>
    </lineage>
</organism>
<dbReference type="GO" id="GO:0032259">
    <property type="term" value="P:methylation"/>
    <property type="evidence" value="ECO:0007669"/>
    <property type="project" value="UniProtKB-KW"/>
</dbReference>
<reference evidence="3" key="1">
    <citation type="submission" date="2016-10" db="EMBL/GenBank/DDBJ databases">
        <authorList>
            <person name="Varghese N."/>
            <person name="Submissions S."/>
        </authorList>
    </citation>
    <scope>NUCLEOTIDE SEQUENCE [LARGE SCALE GENOMIC DNA]</scope>
    <source>
        <strain evidence="3">8N4</strain>
    </source>
</reference>